<comment type="caution">
    <text evidence="1">The sequence shown here is derived from an EMBL/GenBank/DDBJ whole genome shotgun (WGS) entry which is preliminary data.</text>
</comment>
<keyword evidence="2" id="KW-1185">Reference proteome</keyword>
<accession>A0AAV7LZ35</accession>
<protein>
    <submittedName>
        <fullName evidence="1">Uncharacterized protein</fullName>
    </submittedName>
</protein>
<dbReference type="Proteomes" id="UP001066276">
    <property type="component" value="Chromosome 10"/>
</dbReference>
<sequence length="134" mass="15125">MQSFMQGGSPITHRGGHIDGLSARRQEAWGVQKQEARDKLREGAALYFKENRGSVPSAGMLWEAFKAVLRGKAQALTGVARKEMRLQCIAMEIEVMELEGLALASRDPEDRDKLKLRVGRSPYPFMPMTYSYMF</sequence>
<reference evidence="1" key="1">
    <citation type="journal article" date="2022" name="bioRxiv">
        <title>Sequencing and chromosome-scale assembly of the giantPleurodeles waltlgenome.</title>
        <authorList>
            <person name="Brown T."/>
            <person name="Elewa A."/>
            <person name="Iarovenko S."/>
            <person name="Subramanian E."/>
            <person name="Araus A.J."/>
            <person name="Petzold A."/>
            <person name="Susuki M."/>
            <person name="Suzuki K.-i.T."/>
            <person name="Hayashi T."/>
            <person name="Toyoda A."/>
            <person name="Oliveira C."/>
            <person name="Osipova E."/>
            <person name="Leigh N.D."/>
            <person name="Simon A."/>
            <person name="Yun M.H."/>
        </authorList>
    </citation>
    <scope>NUCLEOTIDE SEQUENCE</scope>
    <source>
        <strain evidence="1">20211129_DDA</strain>
        <tissue evidence="1">Liver</tissue>
    </source>
</reference>
<dbReference type="AlphaFoldDB" id="A0AAV7LZ35"/>
<proteinExistence type="predicted"/>
<organism evidence="1 2">
    <name type="scientific">Pleurodeles waltl</name>
    <name type="common">Iberian ribbed newt</name>
    <dbReference type="NCBI Taxonomy" id="8319"/>
    <lineage>
        <taxon>Eukaryota</taxon>
        <taxon>Metazoa</taxon>
        <taxon>Chordata</taxon>
        <taxon>Craniata</taxon>
        <taxon>Vertebrata</taxon>
        <taxon>Euteleostomi</taxon>
        <taxon>Amphibia</taxon>
        <taxon>Batrachia</taxon>
        <taxon>Caudata</taxon>
        <taxon>Salamandroidea</taxon>
        <taxon>Salamandridae</taxon>
        <taxon>Pleurodelinae</taxon>
        <taxon>Pleurodeles</taxon>
    </lineage>
</organism>
<dbReference type="EMBL" id="JANPWB010000014">
    <property type="protein sequence ID" value="KAJ1096203.1"/>
    <property type="molecule type" value="Genomic_DNA"/>
</dbReference>
<evidence type="ECO:0000313" key="2">
    <source>
        <dbReference type="Proteomes" id="UP001066276"/>
    </source>
</evidence>
<gene>
    <name evidence="1" type="ORF">NDU88_001347</name>
</gene>
<name>A0AAV7LZ35_PLEWA</name>
<evidence type="ECO:0000313" key="1">
    <source>
        <dbReference type="EMBL" id="KAJ1096203.1"/>
    </source>
</evidence>